<dbReference type="Pfam" id="PF13742">
    <property type="entry name" value="tRNA_anti_2"/>
    <property type="match status" value="1"/>
</dbReference>
<name>A0A7X9RWE4_9BACT</name>
<reference evidence="8 9" key="1">
    <citation type="submission" date="2020-04" db="EMBL/GenBank/DDBJ databases">
        <title>Flammeovirga sp. SR4, a novel species isolated from seawater.</title>
        <authorList>
            <person name="Wang X."/>
        </authorList>
    </citation>
    <scope>NUCLEOTIDE SEQUENCE [LARGE SCALE GENOMIC DNA]</scope>
    <source>
        <strain evidence="8 9">ATCC 23126</strain>
    </source>
</reference>
<evidence type="ECO:0000313" key="9">
    <source>
        <dbReference type="Proteomes" id="UP000576082"/>
    </source>
</evidence>
<keyword evidence="3 5" id="KW-0378">Hydrolase</keyword>
<keyword evidence="1" id="KW-0963">Cytoplasm</keyword>
<comment type="similarity">
    <text evidence="5">Belongs to the XseA family.</text>
</comment>
<feature type="domain" description="OB-fold nucleic acid binding" evidence="7">
    <location>
        <begin position="8"/>
        <end position="111"/>
    </location>
</feature>
<dbReference type="EC" id="3.1.11.6" evidence="5"/>
<dbReference type="AlphaFoldDB" id="A0A7X9RWE4"/>
<evidence type="ECO:0000256" key="3">
    <source>
        <dbReference type="ARBA" id="ARBA00022801"/>
    </source>
</evidence>
<dbReference type="EMBL" id="JABANE010000052">
    <property type="protein sequence ID" value="NME69966.1"/>
    <property type="molecule type" value="Genomic_DNA"/>
</dbReference>
<evidence type="ECO:0000259" key="6">
    <source>
        <dbReference type="Pfam" id="PF02601"/>
    </source>
</evidence>
<sequence>MTSGKNVYSLSQLNRSIELHLSKVNSSFWIKAEVAQLQFNAGYAFLELIEKKDGHIIAKNKATIWGAELQVFKHRLKSVFNEVLKEGVNILVEVSINYHAVYGLSLQVQDLDESFSIGELERIRKESIAKLEKLGAFQWQQKNKLPLVPQRIAVISSRKAAGFEDFKEHLLANSSKYAFKLQLFSSSVQGQHAGEELIAALHKIDPNDFDVIALIRGGGAKTDLAVFDDYHLSFAIAQCKLPVLTGIGHERDLSIADMVSLKNFKTPTAVAHFLLDTTTNFENKIEDKLDSIIRNISDEIHLRKSVLKYHITKTLPSFQKKIEKQHFMVEKQLLQIQNMTSGKVDMERFKLRQKEVQFSKMSIKRGEDRLSHLWEGIKYTLKNRMKDEQYQLSLKEVGIRSKDPMEILARGYSMTLKEGKLINPEEIKKGDKIHTHTQGKIIESIVDKIDEKL</sequence>
<keyword evidence="4 5" id="KW-0269">Exonuclease</keyword>
<comment type="subcellular location">
    <subcellularLocation>
        <location evidence="5">Cytoplasm</location>
    </subcellularLocation>
</comment>
<protein>
    <recommendedName>
        <fullName evidence="5">Exodeoxyribonuclease 7 large subunit</fullName>
        <ecNumber evidence="5">3.1.11.6</ecNumber>
    </recommendedName>
</protein>
<dbReference type="PANTHER" id="PTHR30008:SF0">
    <property type="entry name" value="EXODEOXYRIBONUCLEASE 7 LARGE SUBUNIT"/>
    <property type="match status" value="1"/>
</dbReference>
<feature type="domain" description="Exonuclease VII large subunit C-terminal" evidence="6">
    <location>
        <begin position="137"/>
        <end position="439"/>
    </location>
</feature>
<dbReference type="RefSeq" id="WP_169658216.1">
    <property type="nucleotide sequence ID" value="NZ_JABANE010000052.1"/>
</dbReference>
<dbReference type="GO" id="GO:0006308">
    <property type="term" value="P:DNA catabolic process"/>
    <property type="evidence" value="ECO:0007669"/>
    <property type="project" value="UniProtKB-UniRule"/>
</dbReference>
<comment type="catalytic activity">
    <reaction evidence="5">
        <text>Exonucleolytic cleavage in either 5'- to 3'- or 3'- to 5'-direction to yield nucleoside 5'-phosphates.</text>
        <dbReference type="EC" id="3.1.11.6"/>
    </reaction>
</comment>
<evidence type="ECO:0000256" key="1">
    <source>
        <dbReference type="ARBA" id="ARBA00022490"/>
    </source>
</evidence>
<dbReference type="InterPro" id="IPR020579">
    <property type="entry name" value="Exonuc_VII_lsu_C"/>
</dbReference>
<dbReference type="GO" id="GO:0005737">
    <property type="term" value="C:cytoplasm"/>
    <property type="evidence" value="ECO:0007669"/>
    <property type="project" value="UniProtKB-SubCell"/>
</dbReference>
<comment type="caution">
    <text evidence="8">The sequence shown here is derived from an EMBL/GenBank/DDBJ whole genome shotgun (WGS) entry which is preliminary data.</text>
</comment>
<gene>
    <name evidence="8" type="primary">xseA</name>
    <name evidence="8" type="ORF">HHU12_18480</name>
</gene>
<dbReference type="Proteomes" id="UP000576082">
    <property type="component" value="Unassembled WGS sequence"/>
</dbReference>
<evidence type="ECO:0000256" key="2">
    <source>
        <dbReference type="ARBA" id="ARBA00022722"/>
    </source>
</evidence>
<dbReference type="GO" id="GO:0009318">
    <property type="term" value="C:exodeoxyribonuclease VII complex"/>
    <property type="evidence" value="ECO:0007669"/>
    <property type="project" value="UniProtKB-UniRule"/>
</dbReference>
<dbReference type="InterPro" id="IPR003753">
    <property type="entry name" value="Exonuc_VII_L"/>
</dbReference>
<keyword evidence="9" id="KW-1185">Reference proteome</keyword>
<dbReference type="GO" id="GO:0003676">
    <property type="term" value="F:nucleic acid binding"/>
    <property type="evidence" value="ECO:0007669"/>
    <property type="project" value="InterPro"/>
</dbReference>
<evidence type="ECO:0000313" key="8">
    <source>
        <dbReference type="EMBL" id="NME69966.1"/>
    </source>
</evidence>
<dbReference type="PANTHER" id="PTHR30008">
    <property type="entry name" value="EXODEOXYRIBONUCLEASE 7 LARGE SUBUNIT"/>
    <property type="match status" value="1"/>
</dbReference>
<evidence type="ECO:0000259" key="7">
    <source>
        <dbReference type="Pfam" id="PF13742"/>
    </source>
</evidence>
<dbReference type="NCBIfam" id="TIGR00237">
    <property type="entry name" value="xseA"/>
    <property type="match status" value="1"/>
</dbReference>
<dbReference type="InterPro" id="IPR025824">
    <property type="entry name" value="OB-fold_nuc-bd_dom"/>
</dbReference>
<evidence type="ECO:0000256" key="4">
    <source>
        <dbReference type="ARBA" id="ARBA00022839"/>
    </source>
</evidence>
<proteinExistence type="inferred from homology"/>
<evidence type="ECO:0000256" key="5">
    <source>
        <dbReference type="RuleBase" id="RU004355"/>
    </source>
</evidence>
<dbReference type="GO" id="GO:0008855">
    <property type="term" value="F:exodeoxyribonuclease VII activity"/>
    <property type="evidence" value="ECO:0007669"/>
    <property type="project" value="UniProtKB-UniRule"/>
</dbReference>
<organism evidence="8 9">
    <name type="scientific">Flammeovirga aprica JL-4</name>
    <dbReference type="NCBI Taxonomy" id="694437"/>
    <lineage>
        <taxon>Bacteria</taxon>
        <taxon>Pseudomonadati</taxon>
        <taxon>Bacteroidota</taxon>
        <taxon>Cytophagia</taxon>
        <taxon>Cytophagales</taxon>
        <taxon>Flammeovirgaceae</taxon>
        <taxon>Flammeovirga</taxon>
    </lineage>
</organism>
<keyword evidence="2 5" id="KW-0540">Nuclease</keyword>
<dbReference type="Pfam" id="PF02601">
    <property type="entry name" value="Exonuc_VII_L"/>
    <property type="match status" value="1"/>
</dbReference>
<accession>A0A7X9RWE4</accession>